<evidence type="ECO:0000313" key="2">
    <source>
        <dbReference type="Proteomes" id="UP000199679"/>
    </source>
</evidence>
<keyword evidence="2" id="KW-1185">Reference proteome</keyword>
<organism evidence="1 2">
    <name type="scientific">Mucilaginibacter mallensis</name>
    <dbReference type="NCBI Taxonomy" id="652787"/>
    <lineage>
        <taxon>Bacteria</taxon>
        <taxon>Pseudomonadati</taxon>
        <taxon>Bacteroidota</taxon>
        <taxon>Sphingobacteriia</taxon>
        <taxon>Sphingobacteriales</taxon>
        <taxon>Sphingobacteriaceae</taxon>
        <taxon>Mucilaginibacter</taxon>
    </lineage>
</organism>
<protein>
    <recommendedName>
        <fullName evidence="3">HMA domain-containing protein</fullName>
    </recommendedName>
</protein>
<reference evidence="1 2" key="1">
    <citation type="submission" date="2016-10" db="EMBL/GenBank/DDBJ databases">
        <authorList>
            <person name="de Groot N.N."/>
        </authorList>
    </citation>
    <scope>NUCLEOTIDE SEQUENCE [LARGE SCALE GENOMIC DNA]</scope>
    <source>
        <strain evidence="1 2">MP1X4</strain>
    </source>
</reference>
<accession>A0A1H2AHP8</accession>
<gene>
    <name evidence="1" type="ORF">SAMN05216490_3536</name>
</gene>
<name>A0A1H2AHP8_MUCMA</name>
<dbReference type="EMBL" id="LT629740">
    <property type="protein sequence ID" value="SDT45282.1"/>
    <property type="molecule type" value="Genomic_DNA"/>
</dbReference>
<proteinExistence type="predicted"/>
<dbReference type="OrthoDB" id="1036397at2"/>
<dbReference type="RefSeq" id="WP_091375826.1">
    <property type="nucleotide sequence ID" value="NZ_LT629740.1"/>
</dbReference>
<evidence type="ECO:0008006" key="3">
    <source>
        <dbReference type="Google" id="ProtNLM"/>
    </source>
</evidence>
<dbReference type="AlphaFoldDB" id="A0A1H2AHP8"/>
<evidence type="ECO:0000313" key="1">
    <source>
        <dbReference type="EMBL" id="SDT45282.1"/>
    </source>
</evidence>
<sequence>MIKIYKTNIENAKKKNRIADILNNITGPKFWNIDLEDSDKILRVDATRQKVKQVESLLRMAGFYYEELPYQL</sequence>
<dbReference type="Proteomes" id="UP000199679">
    <property type="component" value="Chromosome I"/>
</dbReference>